<dbReference type="InterPro" id="IPR044925">
    <property type="entry name" value="His-Me_finger_sf"/>
</dbReference>
<feature type="non-terminal residue" evidence="1">
    <location>
        <position position="61"/>
    </location>
</feature>
<evidence type="ECO:0000313" key="2">
    <source>
        <dbReference type="Proteomes" id="UP000234505"/>
    </source>
</evidence>
<protein>
    <submittedName>
        <fullName evidence="1">Uncharacterized protein</fullName>
    </submittedName>
</protein>
<sequence length="61" mass="7236">MKLTQERLKDLLRYEPETGNFYWLNPAAKRMHHGELAGFVDYNGYVYIKVDSKRHSAHRLA</sequence>
<gene>
    <name evidence="1" type="ORF">CWN50_09335</name>
</gene>
<dbReference type="EMBL" id="PIDS01000227">
    <property type="protein sequence ID" value="PLL42010.1"/>
    <property type="molecule type" value="Genomic_DNA"/>
</dbReference>
<dbReference type="SUPFAM" id="SSF54060">
    <property type="entry name" value="His-Me finger endonucleases"/>
    <property type="match status" value="1"/>
</dbReference>
<reference evidence="1 2" key="2">
    <citation type="submission" date="2018-01" db="EMBL/GenBank/DDBJ databases">
        <title>Genomic study of Klebsiella pneumoniae.</title>
        <authorList>
            <person name="Yang Y."/>
            <person name="Bicalho R."/>
        </authorList>
    </citation>
    <scope>NUCLEOTIDE SEQUENCE [LARGE SCALE GENOMIC DNA]</scope>
    <source>
        <strain evidence="1 2">A11</strain>
    </source>
</reference>
<name>A0A2J4RFC2_9ENTR</name>
<proteinExistence type="predicted"/>
<comment type="caution">
    <text evidence="1">The sequence shown here is derived from an EMBL/GenBank/DDBJ whole genome shotgun (WGS) entry which is preliminary data.</text>
</comment>
<evidence type="ECO:0000313" key="1">
    <source>
        <dbReference type="EMBL" id="PLL42010.1"/>
    </source>
</evidence>
<accession>A0A2J4RFC2</accession>
<organism evidence="1 2">
    <name type="scientific">Klebsiella michiganensis</name>
    <dbReference type="NCBI Taxonomy" id="1134687"/>
    <lineage>
        <taxon>Bacteria</taxon>
        <taxon>Pseudomonadati</taxon>
        <taxon>Pseudomonadota</taxon>
        <taxon>Gammaproteobacteria</taxon>
        <taxon>Enterobacterales</taxon>
        <taxon>Enterobacteriaceae</taxon>
        <taxon>Klebsiella/Raoultella group</taxon>
        <taxon>Klebsiella</taxon>
    </lineage>
</organism>
<dbReference type="Proteomes" id="UP000234505">
    <property type="component" value="Unassembled WGS sequence"/>
</dbReference>
<reference evidence="1 2" key="1">
    <citation type="submission" date="2017-11" db="EMBL/GenBank/DDBJ databases">
        <authorList>
            <person name="Han C.G."/>
        </authorList>
    </citation>
    <scope>NUCLEOTIDE SEQUENCE [LARGE SCALE GENOMIC DNA]</scope>
    <source>
        <strain evidence="1 2">A11</strain>
    </source>
</reference>
<dbReference type="AlphaFoldDB" id="A0A2J4RFC2"/>